<keyword evidence="2" id="KW-1185">Reference proteome</keyword>
<comment type="caution">
    <text evidence="1">The sequence shown here is derived from an EMBL/GenBank/DDBJ whole genome shotgun (WGS) entry which is preliminary data.</text>
</comment>
<dbReference type="EMBL" id="RJJX01000007">
    <property type="protein sequence ID" value="RUT78675.1"/>
    <property type="molecule type" value="Genomic_DNA"/>
</dbReference>
<sequence length="67" mass="7962">MDFDWCAESIIITKMDFDWCVSLILRKTPSLILEIRLDRKRNFNSIHGVANFLLSKEYLPIFVGWIE</sequence>
<reference evidence="1 2" key="1">
    <citation type="submission" date="2018-11" db="EMBL/GenBank/DDBJ databases">
        <title>Parancylomarina longa gen. nov., sp. nov., isolated from sediments of southern Okinawa.</title>
        <authorList>
            <person name="Fu T."/>
        </authorList>
    </citation>
    <scope>NUCLEOTIDE SEQUENCE [LARGE SCALE GENOMIC DNA]</scope>
    <source>
        <strain evidence="1 2">T3-2 S1-C</strain>
    </source>
</reference>
<evidence type="ECO:0000313" key="1">
    <source>
        <dbReference type="EMBL" id="RUT78675.1"/>
    </source>
</evidence>
<proteinExistence type="predicted"/>
<accession>A0A434AWB7</accession>
<gene>
    <name evidence="1" type="ORF">DLK05_07530</name>
</gene>
<dbReference type="AlphaFoldDB" id="A0A434AWB7"/>
<name>A0A434AWB7_9BACT</name>
<evidence type="ECO:0000313" key="2">
    <source>
        <dbReference type="Proteomes" id="UP000282985"/>
    </source>
</evidence>
<protein>
    <submittedName>
        <fullName evidence="1">Uncharacterized protein</fullName>
    </submittedName>
</protein>
<organism evidence="1 2">
    <name type="scientific">Ancylomarina longa</name>
    <dbReference type="NCBI Taxonomy" id="2487017"/>
    <lineage>
        <taxon>Bacteria</taxon>
        <taxon>Pseudomonadati</taxon>
        <taxon>Bacteroidota</taxon>
        <taxon>Bacteroidia</taxon>
        <taxon>Marinilabiliales</taxon>
        <taxon>Marinifilaceae</taxon>
        <taxon>Ancylomarina</taxon>
    </lineage>
</organism>
<dbReference type="Proteomes" id="UP000282985">
    <property type="component" value="Unassembled WGS sequence"/>
</dbReference>